<accession>A0A3A8NJ79</accession>
<dbReference type="GO" id="GO:0043041">
    <property type="term" value="P:amino acid activation for nonribosomal peptide biosynthetic process"/>
    <property type="evidence" value="ECO:0007669"/>
    <property type="project" value="TreeGrafter"/>
</dbReference>
<dbReference type="InterPro" id="IPR036736">
    <property type="entry name" value="ACP-like_sf"/>
</dbReference>
<evidence type="ECO:0000256" key="1">
    <source>
        <dbReference type="ARBA" id="ARBA00001957"/>
    </source>
</evidence>
<dbReference type="SUPFAM" id="SSF47336">
    <property type="entry name" value="ACP-like"/>
    <property type="match status" value="2"/>
</dbReference>
<feature type="domain" description="Carrier" evidence="5">
    <location>
        <begin position="1013"/>
        <end position="1088"/>
    </location>
</feature>
<dbReference type="Gene3D" id="3.40.50.980">
    <property type="match status" value="2"/>
</dbReference>
<dbReference type="InterPro" id="IPR025110">
    <property type="entry name" value="AMP-bd_C"/>
</dbReference>
<dbReference type="FunFam" id="1.10.1200.10:FF:000005">
    <property type="entry name" value="Nonribosomal peptide synthetase 1"/>
    <property type="match status" value="1"/>
</dbReference>
<dbReference type="InterPro" id="IPR023213">
    <property type="entry name" value="CAT-like_dom_sf"/>
</dbReference>
<comment type="caution">
    <text evidence="6">The sequence shown here is derived from an EMBL/GenBank/DDBJ whole genome shotgun (WGS) entry which is preliminary data.</text>
</comment>
<dbReference type="InterPro" id="IPR009081">
    <property type="entry name" value="PP-bd_ACP"/>
</dbReference>
<dbReference type="Pfam" id="PF00501">
    <property type="entry name" value="AMP-binding"/>
    <property type="match status" value="1"/>
</dbReference>
<dbReference type="SMART" id="SM00823">
    <property type="entry name" value="PKS_PP"/>
    <property type="match status" value="1"/>
</dbReference>
<dbReference type="FunFam" id="3.30.559.10:FF:000012">
    <property type="entry name" value="Non-ribosomal peptide synthetase"/>
    <property type="match status" value="2"/>
</dbReference>
<dbReference type="PANTHER" id="PTHR45527:SF1">
    <property type="entry name" value="FATTY ACID SYNTHASE"/>
    <property type="match status" value="1"/>
</dbReference>
<dbReference type="PROSITE" id="PS50075">
    <property type="entry name" value="CARRIER"/>
    <property type="match status" value="1"/>
</dbReference>
<dbReference type="Pfam" id="PF13193">
    <property type="entry name" value="AMP-binding_C"/>
    <property type="match status" value="1"/>
</dbReference>
<dbReference type="InterPro" id="IPR000873">
    <property type="entry name" value="AMP-dep_synth/lig_dom"/>
</dbReference>
<dbReference type="SUPFAM" id="SSF52777">
    <property type="entry name" value="CoA-dependent acyltransferases"/>
    <property type="match status" value="4"/>
</dbReference>
<dbReference type="InterPro" id="IPR045851">
    <property type="entry name" value="AMP-bd_C_sf"/>
</dbReference>
<dbReference type="PROSITE" id="PS00455">
    <property type="entry name" value="AMP_BINDING"/>
    <property type="match status" value="1"/>
</dbReference>
<dbReference type="InterPro" id="IPR001242">
    <property type="entry name" value="Condensation_dom"/>
</dbReference>
<comment type="similarity">
    <text evidence="2">Belongs to the ATP-dependent AMP-binding enzyme family.</text>
</comment>
<organism evidence="6 7">
    <name type="scientific">Corallococcus llansteffanensis</name>
    <dbReference type="NCBI Taxonomy" id="2316731"/>
    <lineage>
        <taxon>Bacteria</taxon>
        <taxon>Pseudomonadati</taxon>
        <taxon>Myxococcota</taxon>
        <taxon>Myxococcia</taxon>
        <taxon>Myxococcales</taxon>
        <taxon>Cystobacterineae</taxon>
        <taxon>Myxococcaceae</taxon>
        <taxon>Corallococcus</taxon>
    </lineage>
</organism>
<evidence type="ECO:0000256" key="2">
    <source>
        <dbReference type="ARBA" id="ARBA00006432"/>
    </source>
</evidence>
<keyword evidence="4" id="KW-0597">Phosphoprotein</keyword>
<dbReference type="InterPro" id="IPR006162">
    <property type="entry name" value="Ppantetheine_attach_site"/>
</dbReference>
<dbReference type="Gene3D" id="1.10.1200.10">
    <property type="entry name" value="ACP-like"/>
    <property type="match status" value="1"/>
</dbReference>
<dbReference type="Pfam" id="PF00550">
    <property type="entry name" value="PP-binding"/>
    <property type="match status" value="1"/>
</dbReference>
<dbReference type="FunFam" id="3.40.50.12780:FF:000012">
    <property type="entry name" value="Non-ribosomal peptide synthetase"/>
    <property type="match status" value="1"/>
</dbReference>
<protein>
    <submittedName>
        <fullName evidence="6">Amino acid adenylation domain-containing protein</fullName>
    </submittedName>
</protein>
<dbReference type="GO" id="GO:0005829">
    <property type="term" value="C:cytosol"/>
    <property type="evidence" value="ECO:0007669"/>
    <property type="project" value="TreeGrafter"/>
</dbReference>
<dbReference type="InterPro" id="IPR020806">
    <property type="entry name" value="PKS_PP-bd"/>
</dbReference>
<dbReference type="Proteomes" id="UP000272888">
    <property type="component" value="Unassembled WGS sequence"/>
</dbReference>
<evidence type="ECO:0000313" key="6">
    <source>
        <dbReference type="EMBL" id="RKH42191.1"/>
    </source>
</evidence>
<evidence type="ECO:0000259" key="5">
    <source>
        <dbReference type="PROSITE" id="PS50075"/>
    </source>
</evidence>
<keyword evidence="3" id="KW-0596">Phosphopantetheine</keyword>
<sequence length="1564" mass="170780">MGARFGVELPLRALFEAPTLALLSERIQALPSRAVTPALRTVPRDGDLPLSFAQQRMWFLDQLEPGQALYNIPLALRLTGALDVDVLRRTFAEVVRRHEPLRTTFLERDGQPLQRIHAAPAEWALPVEVLPEGATREDTLRRRMRDEAARPFDLGTGPLLRTRLLRLGAEEHILLLCMHHIVSDGWSMGVLVHEVGSLYAAFAEGRPSPLPALEVQAADFAVWQRQEGNSDGVQAHLDALRESLKDLPSLTLPSEHGLPATRTLRGASHVFTLPASLVRSLEQVGRDRDATLFMVLLAGYETLLSRYSGQDDFAVGSPVAHRTRPELEPLIGVFLNTLVLRARLDGDPRFTELLDRVRESSLSAYAHQDVPFERLVEALGAERGAERASLFQVMFALHNAPVPPPSLPGLRVALLPTAPDTSRFDVSLSLMERDGGLEGTLEYSLDLFTSATAARLASQFRVLLEAVARDATVPVSRLPMMDAEERSWVLVDWNDSGSHPFVEDTLPRCFEAHVRRAPDAVAVEHEGRTLTYGALDARANQLARHLLSLGLRPEGRVGLCLERGLDLVVGMLGVLKAGGCYVPLDPTYPQQRLTFMFQDAGLSAVVTEHSLLPSLLEQSWPTVCLDAEPDLLERYDTSAPVNATVLPGQLAYVLYTSGSTGTPKGAGVEHRSIVHLVRDTNFVRLTPEDRIAQVSTPSFDAATFEVWGALLNGARLVIIPRDITLSPPHLARKLREVGATTVLLTTALFHEVAREEPGALAALRNAFFGGDRADPRAVRSVLAAGPRGQLVNLYGPTEATVCATFHAVGALAADATVLPIGRPVARARLYVLDVHGEPVAPGVPGELFIGGEGVGRGYPGHPATTAERFVPDAFSGLPGARLYRTGDRARWRADGTLDFVGRVDAQVKVRGFRIEPGEVESALHAHPSVREAVVVVREDVPGDKRLVAYVVGHPSPDPVALRAFLAERLPAHLVPSAFVPMTALPLTPGGKLDRKALPVPEQAVSALVPAAPERLTPFQQRVAGLFRDVLHVERVGLHDDFFALGGHSLLATQLISRLRATFQVELPLRGLFTASTVARVTELVEEQLLVRTDGPRVPGLRPVSRDGELPLSFSQQRLWVLDQLQPGATPYVLLGAVRLEGSLDAEALRRALELLVERHEALRTTFVLKGNEPVQVIHSTPAWTLPVTDLGDLSPEAREASLQRLALEEAGQPFDLGTGPLLRSRLLRFGPSDHVLVLTMHHIVSDGWSVGVMVREVAAAYAAYSTGKAHGLPTLPVQYADFASWQRGWLQGDVLTEQVAWWKQQLAGAPHVLDLPIDHPRPTPRSPHGALLPVHLPRALGDRLGTLARQEGATSFMALLSVWQLLLSRYSRQEDLLVGSPIAGRNHGDVEGLVGFFVNTLVLRARVRPEDSFRALLTQVRDTTLAAYEHQDLPFEKLVEELQVARDLGRTPLVQAIFALQNAPGGTLEVPGLTLRMLEVDTATARFDLGLVLAETPDGLRGVIEYSTALFDRDTMVRLAGHLRVLMEAAVASPDVPLSQLPWLTPAERQQVLVDWNDTAHPYP</sequence>
<dbReference type="InterPro" id="IPR020845">
    <property type="entry name" value="AMP-binding_CS"/>
</dbReference>
<evidence type="ECO:0000256" key="3">
    <source>
        <dbReference type="ARBA" id="ARBA00022450"/>
    </source>
</evidence>
<dbReference type="CDD" id="cd19531">
    <property type="entry name" value="LCL_NRPS-like"/>
    <property type="match status" value="2"/>
</dbReference>
<dbReference type="FunFam" id="3.40.50.980:FF:000001">
    <property type="entry name" value="Non-ribosomal peptide synthetase"/>
    <property type="match status" value="1"/>
</dbReference>
<dbReference type="GO" id="GO:0003824">
    <property type="term" value="F:catalytic activity"/>
    <property type="evidence" value="ECO:0007669"/>
    <property type="project" value="InterPro"/>
</dbReference>
<dbReference type="PANTHER" id="PTHR45527">
    <property type="entry name" value="NONRIBOSOMAL PEPTIDE SYNTHETASE"/>
    <property type="match status" value="1"/>
</dbReference>
<keyword evidence="7" id="KW-1185">Reference proteome</keyword>
<dbReference type="NCBIfam" id="TIGR01733">
    <property type="entry name" value="AA-adenyl-dom"/>
    <property type="match status" value="1"/>
</dbReference>
<dbReference type="InterPro" id="IPR010071">
    <property type="entry name" value="AA_adenyl_dom"/>
</dbReference>
<dbReference type="Gene3D" id="3.30.300.30">
    <property type="match status" value="1"/>
</dbReference>
<dbReference type="PROSITE" id="PS00012">
    <property type="entry name" value="PHOSPHOPANTETHEINE"/>
    <property type="match status" value="1"/>
</dbReference>
<dbReference type="Gene3D" id="2.30.38.10">
    <property type="entry name" value="Luciferase, Domain 3"/>
    <property type="match status" value="1"/>
</dbReference>
<comment type="cofactor">
    <cofactor evidence="1">
        <name>pantetheine 4'-phosphate</name>
        <dbReference type="ChEBI" id="CHEBI:47942"/>
    </cofactor>
</comment>
<dbReference type="GO" id="GO:0044550">
    <property type="term" value="P:secondary metabolite biosynthetic process"/>
    <property type="evidence" value="ECO:0007669"/>
    <property type="project" value="UniProtKB-ARBA"/>
</dbReference>
<dbReference type="CDD" id="cd12117">
    <property type="entry name" value="A_NRPS_Srf_like"/>
    <property type="match status" value="1"/>
</dbReference>
<dbReference type="GO" id="GO:0031177">
    <property type="term" value="F:phosphopantetheine binding"/>
    <property type="evidence" value="ECO:0007669"/>
    <property type="project" value="InterPro"/>
</dbReference>
<feature type="non-terminal residue" evidence="6">
    <location>
        <position position="1564"/>
    </location>
</feature>
<dbReference type="SUPFAM" id="SSF56801">
    <property type="entry name" value="Acetyl-CoA synthetase-like"/>
    <property type="match status" value="1"/>
</dbReference>
<dbReference type="EMBL" id="RAWB01000682">
    <property type="protein sequence ID" value="RKH42191.1"/>
    <property type="molecule type" value="Genomic_DNA"/>
</dbReference>
<dbReference type="Gene3D" id="3.30.559.30">
    <property type="entry name" value="Nonribosomal peptide synthetase, condensation domain"/>
    <property type="match status" value="2"/>
</dbReference>
<gene>
    <name evidence="6" type="ORF">D7V93_38070</name>
</gene>
<dbReference type="FunFam" id="3.30.300.30:FF:000010">
    <property type="entry name" value="Enterobactin synthetase component F"/>
    <property type="match status" value="1"/>
</dbReference>
<dbReference type="Gene3D" id="3.30.559.10">
    <property type="entry name" value="Chloramphenicol acetyltransferase-like domain"/>
    <property type="match status" value="2"/>
</dbReference>
<evidence type="ECO:0000256" key="4">
    <source>
        <dbReference type="ARBA" id="ARBA00022553"/>
    </source>
</evidence>
<evidence type="ECO:0000313" key="7">
    <source>
        <dbReference type="Proteomes" id="UP000272888"/>
    </source>
</evidence>
<reference evidence="7" key="1">
    <citation type="submission" date="2018-09" db="EMBL/GenBank/DDBJ databases">
        <authorList>
            <person name="Livingstone P.G."/>
            <person name="Whitworth D.E."/>
        </authorList>
    </citation>
    <scope>NUCLEOTIDE SEQUENCE [LARGE SCALE GENOMIC DNA]</scope>
    <source>
        <strain evidence="7">CA051B</strain>
    </source>
</reference>
<proteinExistence type="inferred from homology"/>
<dbReference type="Pfam" id="PF00668">
    <property type="entry name" value="Condensation"/>
    <property type="match status" value="2"/>
</dbReference>
<name>A0A3A8NJ79_9BACT</name>